<keyword evidence="3" id="KW-1185">Reference proteome</keyword>
<dbReference type="AlphaFoldDB" id="A0A8J5N4M6"/>
<proteinExistence type="predicted"/>
<protein>
    <submittedName>
        <fullName evidence="2">Uncharacterized protein</fullName>
    </submittedName>
</protein>
<evidence type="ECO:0000256" key="1">
    <source>
        <dbReference type="SAM" id="MobiDB-lite"/>
    </source>
</evidence>
<feature type="compositionally biased region" description="Basic and acidic residues" evidence="1">
    <location>
        <begin position="115"/>
        <end position="127"/>
    </location>
</feature>
<dbReference type="EMBL" id="JAHLQT010010116">
    <property type="protein sequence ID" value="KAG7173210.1"/>
    <property type="molecule type" value="Genomic_DNA"/>
</dbReference>
<feature type="compositionally biased region" description="Acidic residues" evidence="1">
    <location>
        <begin position="102"/>
        <end position="114"/>
    </location>
</feature>
<organism evidence="2 3">
    <name type="scientific">Homarus americanus</name>
    <name type="common">American lobster</name>
    <dbReference type="NCBI Taxonomy" id="6706"/>
    <lineage>
        <taxon>Eukaryota</taxon>
        <taxon>Metazoa</taxon>
        <taxon>Ecdysozoa</taxon>
        <taxon>Arthropoda</taxon>
        <taxon>Crustacea</taxon>
        <taxon>Multicrustacea</taxon>
        <taxon>Malacostraca</taxon>
        <taxon>Eumalacostraca</taxon>
        <taxon>Eucarida</taxon>
        <taxon>Decapoda</taxon>
        <taxon>Pleocyemata</taxon>
        <taxon>Astacidea</taxon>
        <taxon>Nephropoidea</taxon>
        <taxon>Nephropidae</taxon>
        <taxon>Homarus</taxon>
    </lineage>
</organism>
<dbReference type="Proteomes" id="UP000747542">
    <property type="component" value="Unassembled WGS sequence"/>
</dbReference>
<gene>
    <name evidence="2" type="ORF">Hamer_G014526</name>
</gene>
<reference evidence="2" key="1">
    <citation type="journal article" date="2021" name="Sci. Adv.">
        <title>The American lobster genome reveals insights on longevity, neural, and immune adaptations.</title>
        <authorList>
            <person name="Polinski J.M."/>
            <person name="Zimin A.V."/>
            <person name="Clark K.F."/>
            <person name="Kohn A.B."/>
            <person name="Sadowski N."/>
            <person name="Timp W."/>
            <person name="Ptitsyn A."/>
            <person name="Khanna P."/>
            <person name="Romanova D.Y."/>
            <person name="Williams P."/>
            <person name="Greenwood S.J."/>
            <person name="Moroz L.L."/>
            <person name="Walt D.R."/>
            <person name="Bodnar A.G."/>
        </authorList>
    </citation>
    <scope>NUCLEOTIDE SEQUENCE</scope>
    <source>
        <strain evidence="2">GMGI-L3</strain>
    </source>
</reference>
<feature type="region of interest" description="Disordered" evidence="1">
    <location>
        <begin position="102"/>
        <end position="159"/>
    </location>
</feature>
<evidence type="ECO:0000313" key="3">
    <source>
        <dbReference type="Proteomes" id="UP000747542"/>
    </source>
</evidence>
<evidence type="ECO:0000313" key="2">
    <source>
        <dbReference type="EMBL" id="KAG7173210.1"/>
    </source>
</evidence>
<accession>A0A8J5N4M6</accession>
<name>A0A8J5N4M6_HOMAM</name>
<comment type="caution">
    <text evidence="2">The sequence shown here is derived from an EMBL/GenBank/DDBJ whole genome shotgun (WGS) entry which is preliminary data.</text>
</comment>
<feature type="compositionally biased region" description="Polar residues" evidence="1">
    <location>
        <begin position="142"/>
        <end position="153"/>
    </location>
</feature>
<sequence>MEVVEGQKVTISAIRPVIQGLKHSLEHLLTSGSSSNSQLQYCEPLARGLLDSVKKRLDPCIEMRDVRTAAFLDPWFKMDWLSSQEQKDQVLIDIKEMLEELEAVQEGSTEEENDKNDLAEGLPESKRPRPFSFVPPFPTRPQNQRASEGSTVSLFLKQL</sequence>